<dbReference type="Pfam" id="PF04072">
    <property type="entry name" value="LCM"/>
    <property type="match status" value="1"/>
</dbReference>
<dbReference type="PATRIC" id="fig|630.129.peg.2701"/>
<dbReference type="EMBL" id="CPXJ01000004">
    <property type="protein sequence ID" value="CND13876.1"/>
    <property type="molecule type" value="Genomic_DNA"/>
</dbReference>
<dbReference type="Gene3D" id="3.40.50.150">
    <property type="entry name" value="Vaccinia Virus protein VP39"/>
    <property type="match status" value="1"/>
</dbReference>
<evidence type="ECO:0000313" key="6">
    <source>
        <dbReference type="EMBL" id="CND13876.1"/>
    </source>
</evidence>
<dbReference type="SUPFAM" id="SSF53335">
    <property type="entry name" value="S-adenosyl-L-methionine-dependent methyltransferases"/>
    <property type="match status" value="1"/>
</dbReference>
<dbReference type="AlphaFoldDB" id="A0A0E1NK77"/>
<dbReference type="EMBL" id="CGBR01000011">
    <property type="protein sequence ID" value="CFQ61801.1"/>
    <property type="molecule type" value="Genomic_DNA"/>
</dbReference>
<dbReference type="RefSeq" id="WP_013650107.1">
    <property type="nucleotide sequence ID" value="NZ_CGBR01000011.1"/>
</dbReference>
<reference evidence="5 8" key="2">
    <citation type="submission" date="2015-03" db="EMBL/GenBank/DDBJ databases">
        <authorList>
            <person name="Murphy D."/>
        </authorList>
    </citation>
    <scope>NUCLEOTIDE SEQUENCE [LARGE SCALE GENOMIC DNA]</scope>
    <source>
        <strain evidence="5 8">IP26249</strain>
    </source>
</reference>
<comment type="similarity">
    <text evidence="1 4">Belongs to the UPF0677 family.</text>
</comment>
<dbReference type="GO" id="GO:0008168">
    <property type="term" value="F:methyltransferase activity"/>
    <property type="evidence" value="ECO:0007669"/>
    <property type="project" value="UniProtKB-UniRule"/>
</dbReference>
<keyword evidence="4" id="KW-0949">S-adenosyl-L-methionine</keyword>
<dbReference type="InterPro" id="IPR029063">
    <property type="entry name" value="SAM-dependent_MTases_sf"/>
</dbReference>
<reference evidence="6 7" key="1">
    <citation type="submission" date="2015-03" db="EMBL/GenBank/DDBJ databases">
        <authorList>
            <consortium name="Pathogen Informatics"/>
            <person name="Murphy D."/>
        </authorList>
    </citation>
    <scope>NUCLEOTIDE SEQUENCE [LARGE SCALE GENOMIC DNA]</scope>
    <source>
        <strain evidence="6 7">IP05342</strain>
    </source>
</reference>
<protein>
    <recommendedName>
        <fullName evidence="4">S-adenosyl-L-methionine-dependent methyltransferase</fullName>
        <ecNumber evidence="4">2.1.1.-</ecNumber>
    </recommendedName>
</protein>
<dbReference type="EC" id="2.1.1.-" evidence="4"/>
<keyword evidence="3 5" id="KW-0808">Transferase</keyword>
<keyword evidence="2 4" id="KW-0489">Methyltransferase</keyword>
<evidence type="ECO:0000313" key="5">
    <source>
        <dbReference type="EMBL" id="CFQ61801.1"/>
    </source>
</evidence>
<dbReference type="PANTHER" id="PTHR43619">
    <property type="entry name" value="S-ADENOSYL-L-METHIONINE-DEPENDENT METHYLTRANSFERASE YKTD-RELATED"/>
    <property type="match status" value="1"/>
</dbReference>
<dbReference type="NCBIfam" id="TIGR00027">
    <property type="entry name" value="mthyl_TIGR00027"/>
    <property type="match status" value="1"/>
</dbReference>
<evidence type="ECO:0000313" key="8">
    <source>
        <dbReference type="Proteomes" id="UP000048841"/>
    </source>
</evidence>
<dbReference type="Proteomes" id="UP000041601">
    <property type="component" value="Unassembled WGS sequence"/>
</dbReference>
<name>A0A0E1NK77_YEREN</name>
<evidence type="ECO:0000256" key="2">
    <source>
        <dbReference type="ARBA" id="ARBA00022603"/>
    </source>
</evidence>
<organism evidence="5 8">
    <name type="scientific">Yersinia enterocolitica</name>
    <dbReference type="NCBI Taxonomy" id="630"/>
    <lineage>
        <taxon>Bacteria</taxon>
        <taxon>Pseudomonadati</taxon>
        <taxon>Pseudomonadota</taxon>
        <taxon>Gammaproteobacteria</taxon>
        <taxon>Enterobacterales</taxon>
        <taxon>Yersiniaceae</taxon>
        <taxon>Yersinia</taxon>
    </lineage>
</organism>
<dbReference type="PANTHER" id="PTHR43619:SF2">
    <property type="entry name" value="S-ADENOSYL-L-METHIONINE-DEPENDENT METHYLTRANSFERASES SUPERFAMILY PROTEIN"/>
    <property type="match status" value="1"/>
</dbReference>
<dbReference type="Proteomes" id="UP000048841">
    <property type="component" value="Unassembled WGS sequence"/>
</dbReference>
<comment type="function">
    <text evidence="4">Exhibits S-adenosyl-L-methionine-dependent methyltransferase activity.</text>
</comment>
<dbReference type="GO" id="GO:0032259">
    <property type="term" value="P:methylation"/>
    <property type="evidence" value="ECO:0007669"/>
    <property type="project" value="UniProtKB-KW"/>
</dbReference>
<evidence type="ECO:0000256" key="3">
    <source>
        <dbReference type="ARBA" id="ARBA00022679"/>
    </source>
</evidence>
<dbReference type="KEGG" id="yet:CH48_148"/>
<dbReference type="InterPro" id="IPR011610">
    <property type="entry name" value="SAM_mthyl_Trfase_ML2640-like"/>
</dbReference>
<evidence type="ECO:0000313" key="7">
    <source>
        <dbReference type="Proteomes" id="UP000041601"/>
    </source>
</evidence>
<gene>
    <name evidence="5" type="ORF">ERS137941_01903</name>
    <name evidence="6" type="ORF">ERS137959_00428</name>
</gene>
<sequence>MVKSTMSDFSPSAELICILRAKSYSEKREGYKTDDYISLLISHSLTSFFSMTQKSFLMPGNILSPQIPAGSYEFLISRIKYIDEFFQLRASEFANIFILGPGFDSRAIRFQNQLQQSRVFELDHPVSQKNKIAKLQELTIPIPENLRYIPIDFNQQDLTTILQEIPRKKGEKNLFILEGLIMYLPPSTVNRIFSAIDACAPDSSEIIFDYVYSDVLAGENTSYGSVEVFEGLKNIGEHWIFGIEKGHLTAFLNKYHLKLYCDADASTLETRFFTNKQGTVLGKLNKALAIAHGIK</sequence>
<keyword evidence="7" id="KW-1185">Reference proteome</keyword>
<accession>A0A0E1NK77</accession>
<evidence type="ECO:0000256" key="1">
    <source>
        <dbReference type="ARBA" id="ARBA00008138"/>
    </source>
</evidence>
<evidence type="ECO:0000256" key="4">
    <source>
        <dbReference type="RuleBase" id="RU362030"/>
    </source>
</evidence>
<proteinExistence type="inferred from homology"/>
<dbReference type="InterPro" id="IPR007213">
    <property type="entry name" value="Ppm1/Ppm2/Tcmp"/>
</dbReference>